<evidence type="ECO:0000256" key="7">
    <source>
        <dbReference type="ARBA" id="ARBA00049197"/>
    </source>
</evidence>
<gene>
    <name evidence="11" type="ORF">BCV69DRAFT_280453</name>
</gene>
<reference evidence="11 12" key="1">
    <citation type="journal article" date="2018" name="Mol. Biol. Evol.">
        <title>Broad Genomic Sampling Reveals a Smut Pathogenic Ancestry of the Fungal Clade Ustilaginomycotina.</title>
        <authorList>
            <person name="Kijpornyongpan T."/>
            <person name="Mondo S.J."/>
            <person name="Barry K."/>
            <person name="Sandor L."/>
            <person name="Lee J."/>
            <person name="Lipzen A."/>
            <person name="Pangilinan J."/>
            <person name="LaButti K."/>
            <person name="Hainaut M."/>
            <person name="Henrissat B."/>
            <person name="Grigoriev I.V."/>
            <person name="Spatafora J.W."/>
            <person name="Aime M.C."/>
        </authorList>
    </citation>
    <scope>NUCLEOTIDE SEQUENCE [LARGE SCALE GENOMIC DNA]</scope>
    <source>
        <strain evidence="11 12">MCA 4718</strain>
    </source>
</reference>
<dbReference type="EC" id="1.1.1.31" evidence="3"/>
<dbReference type="GO" id="GO:0005739">
    <property type="term" value="C:mitochondrion"/>
    <property type="evidence" value="ECO:0007669"/>
    <property type="project" value="TreeGrafter"/>
</dbReference>
<sequence length="372" mass="38778">MRPTSALSFASSLITRSSSRKDAIGFIGLGAMGKEMARNLITKTFKENNDASFVVCDADPMAVTRFLTANTSLYPNRQIIPASSPASVARSCSTIITMLPSSPQVDEVYLGGEEGLLAGMVGARQGEETLFLDCTTCDRQTGVDVAKVVRESVPGGEMVDAPVSGGVAGAAAGTLTFLCGAESEAIFRQAETTLLRMGARAIHCGGSGTGLVAKIANNLALGVSMLATAEAMAMGVYGGLSPQTMAHVLNTSTGRSWSSEINNPAPGALKGTKSSPPAERGYDGGFATRLMAKDLRLALQAAGQVGLPTPLGVLASRIYDNLEKRDDYTNKDFSVVFKALVESAEIIKAQKLREGGGAAPEEPDDPVKRYTA</sequence>
<keyword evidence="12" id="KW-1185">Reference proteome</keyword>
<dbReference type="RefSeq" id="XP_025350005.1">
    <property type="nucleotide sequence ID" value="XM_025491618.1"/>
</dbReference>
<dbReference type="PROSITE" id="PS00895">
    <property type="entry name" value="3_HYDROXYISOBUT_DH"/>
    <property type="match status" value="1"/>
</dbReference>
<proteinExistence type="inferred from homology"/>
<feature type="region of interest" description="Disordered" evidence="8">
    <location>
        <begin position="257"/>
        <end position="282"/>
    </location>
</feature>
<keyword evidence="4" id="KW-0101">Branched-chain amino acid catabolism</keyword>
<feature type="domain" description="6-phosphogluconate dehydrogenase NADP-binding" evidence="9">
    <location>
        <begin position="24"/>
        <end position="205"/>
    </location>
</feature>
<dbReference type="GO" id="GO:0051287">
    <property type="term" value="F:NAD binding"/>
    <property type="evidence" value="ECO:0007669"/>
    <property type="project" value="InterPro"/>
</dbReference>
<dbReference type="SUPFAM" id="SSF51735">
    <property type="entry name" value="NAD(P)-binding Rossmann-fold domains"/>
    <property type="match status" value="1"/>
</dbReference>
<dbReference type="GeneID" id="37013352"/>
<dbReference type="InterPro" id="IPR002204">
    <property type="entry name" value="3-OH-isobutyrate_DH-rel_CS"/>
</dbReference>
<keyword evidence="6" id="KW-0520">NAD</keyword>
<dbReference type="PANTHER" id="PTHR22981:SF7">
    <property type="entry name" value="3-HYDROXYISOBUTYRATE DEHYDROGENASE, MITOCHONDRIAL"/>
    <property type="match status" value="1"/>
</dbReference>
<evidence type="ECO:0000313" key="11">
    <source>
        <dbReference type="EMBL" id="PWN22845.1"/>
    </source>
</evidence>
<evidence type="ECO:0000259" key="9">
    <source>
        <dbReference type="Pfam" id="PF03446"/>
    </source>
</evidence>
<dbReference type="Pfam" id="PF14833">
    <property type="entry name" value="NAD_binding_11"/>
    <property type="match status" value="1"/>
</dbReference>
<dbReference type="GO" id="GO:0008442">
    <property type="term" value="F:3-hydroxyisobutyrate dehydrogenase activity"/>
    <property type="evidence" value="ECO:0007669"/>
    <property type="project" value="UniProtKB-EC"/>
</dbReference>
<dbReference type="STRING" id="1684307.A0A316UI26"/>
<dbReference type="InterPro" id="IPR008927">
    <property type="entry name" value="6-PGluconate_DH-like_C_sf"/>
</dbReference>
<dbReference type="InterPro" id="IPR006115">
    <property type="entry name" value="6PGDH_NADP-bd"/>
</dbReference>
<keyword evidence="5" id="KW-0560">Oxidoreductase</keyword>
<organism evidence="11 12">
    <name type="scientific">Pseudomicrostroma glucosiphilum</name>
    <dbReference type="NCBI Taxonomy" id="1684307"/>
    <lineage>
        <taxon>Eukaryota</taxon>
        <taxon>Fungi</taxon>
        <taxon>Dikarya</taxon>
        <taxon>Basidiomycota</taxon>
        <taxon>Ustilaginomycotina</taxon>
        <taxon>Exobasidiomycetes</taxon>
        <taxon>Microstromatales</taxon>
        <taxon>Microstromatales incertae sedis</taxon>
        <taxon>Pseudomicrostroma</taxon>
    </lineage>
</organism>
<evidence type="ECO:0000313" key="12">
    <source>
        <dbReference type="Proteomes" id="UP000245942"/>
    </source>
</evidence>
<protein>
    <recommendedName>
        <fullName evidence="3">3-hydroxyisobutyrate dehydrogenase</fullName>
        <ecNumber evidence="3">1.1.1.31</ecNumber>
    </recommendedName>
</protein>
<evidence type="ECO:0000256" key="4">
    <source>
        <dbReference type="ARBA" id="ARBA00022456"/>
    </source>
</evidence>
<dbReference type="Gene3D" id="1.10.1040.10">
    <property type="entry name" value="N-(1-d-carboxylethyl)-l-norvaline Dehydrogenase, domain 2"/>
    <property type="match status" value="1"/>
</dbReference>
<dbReference type="InterPro" id="IPR013328">
    <property type="entry name" value="6PGD_dom2"/>
</dbReference>
<evidence type="ECO:0000256" key="2">
    <source>
        <dbReference type="ARBA" id="ARBA00006013"/>
    </source>
</evidence>
<evidence type="ECO:0000256" key="3">
    <source>
        <dbReference type="ARBA" id="ARBA00012991"/>
    </source>
</evidence>
<name>A0A316UI26_9BASI</name>
<comment type="similarity">
    <text evidence="2">Belongs to the HIBADH-related family. 3-hydroxyisobutyrate dehydrogenase subfamily.</text>
</comment>
<dbReference type="Proteomes" id="UP000245942">
    <property type="component" value="Unassembled WGS sequence"/>
</dbReference>
<feature type="domain" description="3-hydroxyisobutyrate dehydrogenase-like NAD-binding" evidence="10">
    <location>
        <begin position="208"/>
        <end position="339"/>
    </location>
</feature>
<dbReference type="InterPro" id="IPR029154">
    <property type="entry name" value="HIBADH-like_NADP-bd"/>
</dbReference>
<dbReference type="GO" id="GO:0006574">
    <property type="term" value="P:L-valine catabolic process"/>
    <property type="evidence" value="ECO:0007669"/>
    <property type="project" value="TreeGrafter"/>
</dbReference>
<dbReference type="Pfam" id="PF03446">
    <property type="entry name" value="NAD_binding_2"/>
    <property type="match status" value="1"/>
</dbReference>
<dbReference type="PANTHER" id="PTHR22981">
    <property type="entry name" value="3-HYDROXYISOBUTYRATE DEHYDROGENASE-RELATED"/>
    <property type="match status" value="1"/>
</dbReference>
<evidence type="ECO:0000256" key="6">
    <source>
        <dbReference type="ARBA" id="ARBA00023027"/>
    </source>
</evidence>
<dbReference type="InterPro" id="IPR036291">
    <property type="entry name" value="NAD(P)-bd_dom_sf"/>
</dbReference>
<comment type="catalytic activity">
    <reaction evidence="7">
        <text>3-hydroxy-2-methylpropanoate + NAD(+) = 2-methyl-3-oxopropanoate + NADH + H(+)</text>
        <dbReference type="Rhea" id="RHEA:17681"/>
        <dbReference type="ChEBI" id="CHEBI:11805"/>
        <dbReference type="ChEBI" id="CHEBI:15378"/>
        <dbReference type="ChEBI" id="CHEBI:57540"/>
        <dbReference type="ChEBI" id="CHEBI:57700"/>
        <dbReference type="ChEBI" id="CHEBI:57945"/>
        <dbReference type="EC" id="1.1.1.31"/>
    </reaction>
</comment>
<dbReference type="GO" id="GO:0050661">
    <property type="term" value="F:NADP binding"/>
    <property type="evidence" value="ECO:0007669"/>
    <property type="project" value="InterPro"/>
</dbReference>
<evidence type="ECO:0000256" key="8">
    <source>
        <dbReference type="SAM" id="MobiDB-lite"/>
    </source>
</evidence>
<dbReference type="AlphaFoldDB" id="A0A316UI26"/>
<comment type="pathway">
    <text evidence="1">Amino-acid degradation; L-valine degradation.</text>
</comment>
<dbReference type="Gene3D" id="3.40.50.720">
    <property type="entry name" value="NAD(P)-binding Rossmann-like Domain"/>
    <property type="match status" value="1"/>
</dbReference>
<dbReference type="OrthoDB" id="435038at2759"/>
<accession>A0A316UI26</accession>
<evidence type="ECO:0000256" key="5">
    <source>
        <dbReference type="ARBA" id="ARBA00023002"/>
    </source>
</evidence>
<dbReference type="SUPFAM" id="SSF48179">
    <property type="entry name" value="6-phosphogluconate dehydrogenase C-terminal domain-like"/>
    <property type="match status" value="1"/>
</dbReference>
<evidence type="ECO:0000256" key="1">
    <source>
        <dbReference type="ARBA" id="ARBA00005109"/>
    </source>
</evidence>
<evidence type="ECO:0000259" key="10">
    <source>
        <dbReference type="Pfam" id="PF14833"/>
    </source>
</evidence>
<dbReference type="EMBL" id="KZ819322">
    <property type="protein sequence ID" value="PWN22845.1"/>
    <property type="molecule type" value="Genomic_DNA"/>
</dbReference>
<feature type="region of interest" description="Disordered" evidence="8">
    <location>
        <begin position="351"/>
        <end position="372"/>
    </location>
</feature>
<dbReference type="FunFam" id="1.10.1040.10:FF:000006">
    <property type="entry name" value="3-hydroxyisobutyrate dehydrogenase"/>
    <property type="match status" value="1"/>
</dbReference>